<evidence type="ECO:0000313" key="3">
    <source>
        <dbReference type="EMBL" id="WVZ96725.1"/>
    </source>
</evidence>
<feature type="compositionally biased region" description="Low complexity" evidence="1">
    <location>
        <begin position="341"/>
        <end position="356"/>
    </location>
</feature>
<reference evidence="3 4" key="1">
    <citation type="submission" date="2024-02" db="EMBL/GenBank/DDBJ databases">
        <title>High-quality chromosome-scale genome assembly of Pensacola bahiagrass (Paspalum notatum Flugge var. saurae).</title>
        <authorList>
            <person name="Vega J.M."/>
            <person name="Podio M."/>
            <person name="Orjuela J."/>
            <person name="Siena L.A."/>
            <person name="Pessino S.C."/>
            <person name="Combes M.C."/>
            <person name="Mariac C."/>
            <person name="Albertini E."/>
            <person name="Pupilli F."/>
            <person name="Ortiz J.P.A."/>
            <person name="Leblanc O."/>
        </authorList>
    </citation>
    <scope>NUCLEOTIDE SEQUENCE [LARGE SCALE GENOMIC DNA]</scope>
    <source>
        <strain evidence="3">R1</strain>
        <tissue evidence="3">Leaf</tissue>
    </source>
</reference>
<keyword evidence="4" id="KW-1185">Reference proteome</keyword>
<organism evidence="3 4">
    <name type="scientific">Paspalum notatum var. saurae</name>
    <dbReference type="NCBI Taxonomy" id="547442"/>
    <lineage>
        <taxon>Eukaryota</taxon>
        <taxon>Viridiplantae</taxon>
        <taxon>Streptophyta</taxon>
        <taxon>Embryophyta</taxon>
        <taxon>Tracheophyta</taxon>
        <taxon>Spermatophyta</taxon>
        <taxon>Magnoliopsida</taxon>
        <taxon>Liliopsida</taxon>
        <taxon>Poales</taxon>
        <taxon>Poaceae</taxon>
        <taxon>PACMAD clade</taxon>
        <taxon>Panicoideae</taxon>
        <taxon>Andropogonodae</taxon>
        <taxon>Paspaleae</taxon>
        <taxon>Paspalinae</taxon>
        <taxon>Paspalum</taxon>
    </lineage>
</organism>
<feature type="region of interest" description="Disordered" evidence="1">
    <location>
        <begin position="314"/>
        <end position="363"/>
    </location>
</feature>
<dbReference type="SUPFAM" id="SSF56672">
    <property type="entry name" value="DNA/RNA polymerases"/>
    <property type="match status" value="1"/>
</dbReference>
<dbReference type="CDD" id="cd09272">
    <property type="entry name" value="RNase_HI_RT_Ty1"/>
    <property type="match status" value="1"/>
</dbReference>
<evidence type="ECO:0000259" key="2">
    <source>
        <dbReference type="Pfam" id="PF07727"/>
    </source>
</evidence>
<dbReference type="EMBL" id="CP144754">
    <property type="protein sequence ID" value="WVZ96725.1"/>
    <property type="molecule type" value="Genomic_DNA"/>
</dbReference>
<dbReference type="PANTHER" id="PTHR11439:SF455">
    <property type="entry name" value="RLK (RECEPTOR-LIKE PROTEIN KINASE) 8, PUTATIVE-RELATED"/>
    <property type="match status" value="1"/>
</dbReference>
<dbReference type="PANTHER" id="PTHR11439">
    <property type="entry name" value="GAG-POL-RELATED RETROTRANSPOSON"/>
    <property type="match status" value="1"/>
</dbReference>
<sequence length="902" mass="98784">MSTSSSAVSNPLSGVQVTEKLTRQNHAAWLAQVLAIIRGARLEGYINGKTAAPHAELEQKQGDKTTKIPNPAYEEWFAQDQQVLGFLFASLSKEIMPQVATATSAAQAWKLLKDMFASQVRARSVNIRLALTTTQKGNSTISEYYAKMKSLGDQMAAAGKPIEDDELIAYILNGLDAEFNPIVSALVTRIEPITLGELYSQLLSFETRLDLQQGGSSSSVNAANSGGHGGTPGRDIVVLLSTINMGFFDSRPLCQVCFKKGHSAPDCWHRYDETYTPDPKLYTGGDQIHTANGAGTLLRSEISLLPSTLLNPGTGSIPVSNTYAEGDANTEPGDEHEEDFSLPAAVSSPSSTATLPDAVGEGSTDAAAATPAVIPESVVAESRSSTLVTTSALPVQVAAPVSDPEPARPHTRLQSGIRKPKVYSDGTIKYGCFTSSGEPQNFEEAVHDQNWKAAMDSEFLALMKNKTWHLVPPQKGTNIIDCKWVYKVKRKADGSLDRYKARLVAKGFKQRFGIDYEDTFSPVIKATTIRIILSIAISRGWSLRQLDVSNAFLHGFLEEDVYMKQPPGYENKSTPNYVCKLDKALYGLKQAPRAWYARLSAKLHEFGFKASKADTSLFFYNNGEVSIFVLIYVDDIIVASSTHDATTVLLRDLNKDFAIKDLGELHYFLGIEVNKVSDGIILTQEKYANDVLKRAGMMGSKPVSTPLSTSEKLTAHEGSLLGLSDATQYRSIVGSLQYLTLTRPDISFAVNKVCQYLHAPTTNHWMAVKRILRYLRQTTKVGLKICRTSSLLVSAFSDADWAGCLDDRRSTGGFAVFLGCNLIFWSAKKQATVSRSSTEAEYKAIANATAEVMWIQTLLQELKIMAPRAAKLWCDNIGAKYLSANPVFHARTKHIEVDYHFV</sequence>
<dbReference type="InterPro" id="IPR013103">
    <property type="entry name" value="RVT_2"/>
</dbReference>
<dbReference type="Pfam" id="PF07727">
    <property type="entry name" value="RVT_2"/>
    <property type="match status" value="1"/>
</dbReference>
<dbReference type="InterPro" id="IPR043502">
    <property type="entry name" value="DNA/RNA_pol_sf"/>
</dbReference>
<feature type="domain" description="Reverse transcriptase Ty1/copia-type" evidence="2">
    <location>
        <begin position="465"/>
        <end position="707"/>
    </location>
</feature>
<protein>
    <recommendedName>
        <fullName evidence="2">Reverse transcriptase Ty1/copia-type domain-containing protein</fullName>
    </recommendedName>
</protein>
<gene>
    <name evidence="3" type="ORF">U9M48_042326</name>
</gene>
<dbReference type="Proteomes" id="UP001341281">
    <property type="component" value="Chromosome 10"/>
</dbReference>
<dbReference type="Pfam" id="PF14223">
    <property type="entry name" value="Retrotran_gag_2"/>
    <property type="match status" value="1"/>
</dbReference>
<proteinExistence type="predicted"/>
<evidence type="ECO:0000256" key="1">
    <source>
        <dbReference type="SAM" id="MobiDB-lite"/>
    </source>
</evidence>
<feature type="compositionally biased region" description="Polar residues" evidence="1">
    <location>
        <begin position="314"/>
        <end position="323"/>
    </location>
</feature>
<dbReference type="AlphaFoldDB" id="A0AAQ3UUV9"/>
<name>A0AAQ3UUV9_PASNO</name>
<evidence type="ECO:0000313" key="4">
    <source>
        <dbReference type="Proteomes" id="UP001341281"/>
    </source>
</evidence>
<accession>A0AAQ3UUV9</accession>